<feature type="domain" description="TadE-like" evidence="1">
    <location>
        <begin position="11"/>
        <end position="53"/>
    </location>
</feature>
<organism evidence="2 3">
    <name type="scientific">Eubacterium segne</name>
    <dbReference type="NCBI Taxonomy" id="2763045"/>
    <lineage>
        <taxon>Bacteria</taxon>
        <taxon>Bacillati</taxon>
        <taxon>Bacillota</taxon>
        <taxon>Clostridia</taxon>
        <taxon>Eubacteriales</taxon>
        <taxon>Eubacteriaceae</taxon>
        <taxon>Eubacterium</taxon>
    </lineage>
</organism>
<accession>A0ABR7F237</accession>
<dbReference type="RefSeq" id="WP_158576857.1">
    <property type="nucleotide sequence ID" value="NZ_JACOOZ010000004.1"/>
</dbReference>
<protein>
    <submittedName>
        <fullName evidence="2">Pilus assembly protein</fullName>
    </submittedName>
</protein>
<comment type="caution">
    <text evidence="2">The sequence shown here is derived from an EMBL/GenBank/DDBJ whole genome shotgun (WGS) entry which is preliminary data.</text>
</comment>
<dbReference type="EMBL" id="JACOOZ010000004">
    <property type="protein sequence ID" value="MBC5667643.1"/>
    <property type="molecule type" value="Genomic_DNA"/>
</dbReference>
<gene>
    <name evidence="2" type="ORF">H8S00_06570</name>
</gene>
<dbReference type="Proteomes" id="UP000597877">
    <property type="component" value="Unassembled WGS sequence"/>
</dbReference>
<evidence type="ECO:0000313" key="2">
    <source>
        <dbReference type="EMBL" id="MBC5667643.1"/>
    </source>
</evidence>
<proteinExistence type="predicted"/>
<sequence>MIKKILKSEKGQSMVEFALVVPLLLTILCGIIDMGWAYSNKYSIESAAFSGVRYAVINGADIEDSEKNKLIDDTKKRVRDNLSKGAESPKIDVDIDNEKVTVSVECKVKMLTFVGQTAFGEYYEAKSKNVGAR</sequence>
<dbReference type="Pfam" id="PF07811">
    <property type="entry name" value="TadE"/>
    <property type="match status" value="1"/>
</dbReference>
<evidence type="ECO:0000259" key="1">
    <source>
        <dbReference type="Pfam" id="PF07811"/>
    </source>
</evidence>
<reference evidence="2 3" key="1">
    <citation type="submission" date="2020-08" db="EMBL/GenBank/DDBJ databases">
        <title>Genome public.</title>
        <authorList>
            <person name="Liu C."/>
            <person name="Sun Q."/>
        </authorList>
    </citation>
    <scope>NUCLEOTIDE SEQUENCE [LARGE SCALE GENOMIC DNA]</scope>
    <source>
        <strain evidence="2 3">BX4</strain>
    </source>
</reference>
<evidence type="ECO:0000313" key="3">
    <source>
        <dbReference type="Proteomes" id="UP000597877"/>
    </source>
</evidence>
<name>A0ABR7F237_9FIRM</name>
<keyword evidence="3" id="KW-1185">Reference proteome</keyword>
<dbReference type="InterPro" id="IPR012495">
    <property type="entry name" value="TadE-like_dom"/>
</dbReference>